<accession>A0A9P5AG06</accession>
<proteinExistence type="predicted"/>
<evidence type="ECO:0000313" key="2">
    <source>
        <dbReference type="EMBL" id="KAF4337282.1"/>
    </source>
</evidence>
<keyword evidence="1" id="KW-0732">Signal</keyword>
<dbReference type="Gene3D" id="2.40.40.10">
    <property type="entry name" value="RlpA-like domain"/>
    <property type="match status" value="1"/>
</dbReference>
<sequence length="153" mass="16289">MHLYTILTALVAATSVSAAPSDSPMDKKAVLASGSNQNGSIFMFGSSRKCRQVFYTGGACGLSTYFADKVDPNLPLVAVPSGVFDKFGQAQHNQLCGKVVTMTYQGVTRQAIVADRNVSNERSIDMCLGIWKAFGGKDGDGSIRKGIQWSIDA</sequence>
<evidence type="ECO:0000256" key="1">
    <source>
        <dbReference type="SAM" id="SignalP"/>
    </source>
</evidence>
<dbReference type="CDD" id="cd22191">
    <property type="entry name" value="DPBB_RlpA_EXP_N-like"/>
    <property type="match status" value="1"/>
</dbReference>
<dbReference type="Proteomes" id="UP000730481">
    <property type="component" value="Unassembled WGS sequence"/>
</dbReference>
<dbReference type="EMBL" id="PVQB02000430">
    <property type="protein sequence ID" value="KAF4337282.1"/>
    <property type="molecule type" value="Genomic_DNA"/>
</dbReference>
<feature type="signal peptide" evidence="1">
    <location>
        <begin position="1"/>
        <end position="18"/>
    </location>
</feature>
<evidence type="ECO:0008006" key="4">
    <source>
        <dbReference type="Google" id="ProtNLM"/>
    </source>
</evidence>
<dbReference type="InterPro" id="IPR036908">
    <property type="entry name" value="RlpA-like_sf"/>
</dbReference>
<protein>
    <recommendedName>
        <fullName evidence="4">Ecp2 effector protein domain-containing protein</fullName>
    </recommendedName>
</protein>
<feature type="chain" id="PRO_5040395250" description="Ecp2 effector protein domain-containing protein" evidence="1">
    <location>
        <begin position="19"/>
        <end position="153"/>
    </location>
</feature>
<dbReference type="AlphaFoldDB" id="A0A9P5AG06"/>
<keyword evidence="3" id="KW-1185">Reference proteome</keyword>
<name>A0A9P5AG06_9HYPO</name>
<reference evidence="2" key="1">
    <citation type="journal article" date="2017" name="Mycologia">
        <title>Fusarium algeriense, sp. nov., a novel toxigenic crown rot pathogen of durum wheat from Algeria is nested in the Fusarium burgessii species complex.</title>
        <authorList>
            <person name="Laraba I."/>
            <person name="Keddad A."/>
            <person name="Boureghda H."/>
            <person name="Abdallah N."/>
            <person name="Vaughan M.M."/>
            <person name="Proctor R.H."/>
            <person name="Busman M."/>
            <person name="O'Donnell K."/>
        </authorList>
    </citation>
    <scope>NUCLEOTIDE SEQUENCE</scope>
    <source>
        <strain evidence="2">NRRL 25174</strain>
    </source>
</reference>
<dbReference type="OrthoDB" id="623670at2759"/>
<dbReference type="SUPFAM" id="SSF50685">
    <property type="entry name" value="Barwin-like endoglucanases"/>
    <property type="match status" value="1"/>
</dbReference>
<gene>
    <name evidence="2" type="ORF">FBEOM_8871</name>
</gene>
<evidence type="ECO:0000313" key="3">
    <source>
        <dbReference type="Proteomes" id="UP000730481"/>
    </source>
</evidence>
<organism evidence="2 3">
    <name type="scientific">Fusarium beomiforme</name>
    <dbReference type="NCBI Taxonomy" id="44412"/>
    <lineage>
        <taxon>Eukaryota</taxon>
        <taxon>Fungi</taxon>
        <taxon>Dikarya</taxon>
        <taxon>Ascomycota</taxon>
        <taxon>Pezizomycotina</taxon>
        <taxon>Sordariomycetes</taxon>
        <taxon>Hypocreomycetidae</taxon>
        <taxon>Hypocreales</taxon>
        <taxon>Nectriaceae</taxon>
        <taxon>Fusarium</taxon>
        <taxon>Fusarium burgessii species complex</taxon>
    </lineage>
</organism>
<comment type="caution">
    <text evidence="2">The sequence shown here is derived from an EMBL/GenBank/DDBJ whole genome shotgun (WGS) entry which is preliminary data.</text>
</comment>
<reference evidence="2" key="2">
    <citation type="submission" date="2020-02" db="EMBL/GenBank/DDBJ databases">
        <title>Identification and distribution of gene clusters putatively required for synthesis of sphingolipid metabolism inhibitors in phylogenetically diverse species of the filamentous fungus Fusarium.</title>
        <authorList>
            <person name="Kim H.-S."/>
            <person name="Busman M."/>
            <person name="Brown D.W."/>
            <person name="Divon H."/>
            <person name="Uhlig S."/>
            <person name="Proctor R.H."/>
        </authorList>
    </citation>
    <scope>NUCLEOTIDE SEQUENCE</scope>
    <source>
        <strain evidence="2">NRRL 25174</strain>
    </source>
</reference>